<organism evidence="1 2">
    <name type="scientific">Kinneretia aquatilis</name>
    <dbReference type="NCBI Taxonomy" id="2070761"/>
    <lineage>
        <taxon>Bacteria</taxon>
        <taxon>Pseudomonadati</taxon>
        <taxon>Pseudomonadota</taxon>
        <taxon>Betaproteobacteria</taxon>
        <taxon>Burkholderiales</taxon>
        <taxon>Sphaerotilaceae</taxon>
        <taxon>Roseateles</taxon>
    </lineage>
</organism>
<dbReference type="Pfam" id="PF03069">
    <property type="entry name" value="FmdA_AmdA"/>
    <property type="match status" value="2"/>
</dbReference>
<comment type="caution">
    <text evidence="1">The sequence shown here is derived from an EMBL/GenBank/DDBJ whole genome shotgun (WGS) entry which is preliminary data.</text>
</comment>
<dbReference type="Gene3D" id="3.10.28.20">
    <property type="entry name" value="Acetamidase/Formamidase-like domains"/>
    <property type="match status" value="1"/>
</dbReference>
<dbReference type="RefSeq" id="WP_102770348.1">
    <property type="nucleotide sequence ID" value="NZ_POSP01000004.1"/>
</dbReference>
<dbReference type="PANTHER" id="PTHR31891">
    <property type="entry name" value="FORMAMIDASE C869.04-RELATED"/>
    <property type="match status" value="1"/>
</dbReference>
<dbReference type="EMBL" id="POSP01000004">
    <property type="protein sequence ID" value="PND36577.1"/>
    <property type="molecule type" value="Genomic_DNA"/>
</dbReference>
<dbReference type="OrthoDB" id="9178898at2"/>
<gene>
    <name evidence="1" type="ORF">C1O66_23195</name>
</gene>
<dbReference type="Gene3D" id="2.60.120.580">
    <property type="entry name" value="Acetamidase/Formamidase-like domains"/>
    <property type="match status" value="1"/>
</dbReference>
<dbReference type="InterPro" id="IPR004304">
    <property type="entry name" value="FmdA_AmdA"/>
</dbReference>
<sequence>MSSVHRISREQVIYAMSRDNPPVLSVDSGERLLFETCDCFQDQIVSEDTPFEGVDWARINPATGPVFVRGAEPGDVLAVDIEHIEVGERAVMVTAPGLGILGDRFSEASIRSMAIEGGQVLMPGGIRLPLRPMIGVIGTAPAGEPVSCGTPDAHGGNMDCKLISAGHTLYLPVQVPGALLALGDLHAAMGDGEVSVCGLEVAGEVRVRLRVIKPEAGKPWPLPLLSTPSHAYTLGSAVQLDEAALLASRQMADLLTQHGRMSEVDAVNLMSIAGNLQICQIVDPKKTCRFEMPQALLQQLGIAL</sequence>
<reference evidence="1 2" key="1">
    <citation type="submission" date="2018-01" db="EMBL/GenBank/DDBJ databases">
        <title>Draft genome sequence of Paucibacter aquatile CR182 isolated from freshwater of the Nakdong River.</title>
        <authorList>
            <person name="Choi A."/>
            <person name="Chung E.J."/>
        </authorList>
    </citation>
    <scope>NUCLEOTIDE SEQUENCE [LARGE SCALE GENOMIC DNA]</scope>
    <source>
        <strain evidence="1 2">CR182</strain>
    </source>
</reference>
<dbReference type="PANTHER" id="PTHR31891:SF1">
    <property type="entry name" value="FORMAMIDASE C869.04-RELATED"/>
    <property type="match status" value="1"/>
</dbReference>
<keyword evidence="2" id="KW-1185">Reference proteome</keyword>
<dbReference type="AlphaFoldDB" id="A0A2N8KSZ5"/>
<evidence type="ECO:0000313" key="2">
    <source>
        <dbReference type="Proteomes" id="UP000235916"/>
    </source>
</evidence>
<accession>A0A2N8KSZ5</accession>
<dbReference type="SUPFAM" id="SSF141130">
    <property type="entry name" value="Acetamidase/Formamidase-like"/>
    <property type="match status" value="1"/>
</dbReference>
<evidence type="ECO:0000313" key="1">
    <source>
        <dbReference type="EMBL" id="PND36577.1"/>
    </source>
</evidence>
<proteinExistence type="predicted"/>
<protein>
    <submittedName>
        <fullName evidence="1">Acetamidase</fullName>
    </submittedName>
</protein>
<name>A0A2N8KSZ5_9BURK</name>
<dbReference type="Gene3D" id="2.40.10.120">
    <property type="match status" value="1"/>
</dbReference>
<dbReference type="GO" id="GO:0016811">
    <property type="term" value="F:hydrolase activity, acting on carbon-nitrogen (but not peptide) bonds, in linear amides"/>
    <property type="evidence" value="ECO:0007669"/>
    <property type="project" value="InterPro"/>
</dbReference>
<dbReference type="Proteomes" id="UP000235916">
    <property type="component" value="Unassembled WGS sequence"/>
</dbReference>